<protein>
    <submittedName>
        <fullName evidence="1">Uncharacterized protein</fullName>
    </submittedName>
</protein>
<proteinExistence type="predicted"/>
<evidence type="ECO:0000313" key="1">
    <source>
        <dbReference type="EMBL" id="GIX91628.1"/>
    </source>
</evidence>
<name>A0AAV4P555_CAEEX</name>
<comment type="caution">
    <text evidence="1">The sequence shown here is derived from an EMBL/GenBank/DDBJ whole genome shotgun (WGS) entry which is preliminary data.</text>
</comment>
<organism evidence="1 2">
    <name type="scientific">Caerostris extrusa</name>
    <name type="common">Bark spider</name>
    <name type="synonym">Caerostris bankana</name>
    <dbReference type="NCBI Taxonomy" id="172846"/>
    <lineage>
        <taxon>Eukaryota</taxon>
        <taxon>Metazoa</taxon>
        <taxon>Ecdysozoa</taxon>
        <taxon>Arthropoda</taxon>
        <taxon>Chelicerata</taxon>
        <taxon>Arachnida</taxon>
        <taxon>Araneae</taxon>
        <taxon>Araneomorphae</taxon>
        <taxon>Entelegynae</taxon>
        <taxon>Araneoidea</taxon>
        <taxon>Araneidae</taxon>
        <taxon>Caerostris</taxon>
    </lineage>
</organism>
<gene>
    <name evidence="1" type="ORF">CEXT_165621</name>
</gene>
<accession>A0AAV4P555</accession>
<sequence>MIRASPQFRCRKIRKISRKAIRNKSSQRGLINLPLGKPPSNTLPVQEGLQKQHARPLRYFVGFWIKRRSFHGVSPLKEGAANRGLQDRRSAFKFRKIGTQL</sequence>
<dbReference type="AlphaFoldDB" id="A0AAV4P555"/>
<evidence type="ECO:0000313" key="2">
    <source>
        <dbReference type="Proteomes" id="UP001054945"/>
    </source>
</evidence>
<dbReference type="EMBL" id="BPLR01004043">
    <property type="protein sequence ID" value="GIX91628.1"/>
    <property type="molecule type" value="Genomic_DNA"/>
</dbReference>
<dbReference type="Proteomes" id="UP001054945">
    <property type="component" value="Unassembled WGS sequence"/>
</dbReference>
<reference evidence="1 2" key="1">
    <citation type="submission" date="2021-06" db="EMBL/GenBank/DDBJ databases">
        <title>Caerostris extrusa draft genome.</title>
        <authorList>
            <person name="Kono N."/>
            <person name="Arakawa K."/>
        </authorList>
    </citation>
    <scope>NUCLEOTIDE SEQUENCE [LARGE SCALE GENOMIC DNA]</scope>
</reference>
<keyword evidence="2" id="KW-1185">Reference proteome</keyword>